<evidence type="ECO:0000256" key="2">
    <source>
        <dbReference type="ARBA" id="ARBA00022723"/>
    </source>
</evidence>
<keyword evidence="4" id="KW-0106">Calcium</keyword>
<dbReference type="EMBL" id="JACXXH010000007">
    <property type="protein sequence ID" value="MBD3864332.1"/>
    <property type="molecule type" value="Genomic_DNA"/>
</dbReference>
<accession>A0ABR8LVY6</accession>
<organism evidence="8 9">
    <name type="scientific">Olleya marilimosa</name>
    <dbReference type="NCBI Taxonomy" id="272164"/>
    <lineage>
        <taxon>Bacteria</taxon>
        <taxon>Pseudomonadati</taxon>
        <taxon>Bacteroidota</taxon>
        <taxon>Flavobacteriia</taxon>
        <taxon>Flavobacteriales</taxon>
        <taxon>Flavobacteriaceae</taxon>
    </lineage>
</organism>
<keyword evidence="9" id="KW-1185">Reference proteome</keyword>
<keyword evidence="3" id="KW-0732">Signal</keyword>
<dbReference type="InterPro" id="IPR001759">
    <property type="entry name" value="PTX_dom"/>
</dbReference>
<name>A0ABR8LVY6_9FLAO</name>
<protein>
    <submittedName>
        <fullName evidence="8">T9SS type A sorting domain-containing protein</fullName>
    </submittedName>
</protein>
<evidence type="ECO:0000256" key="3">
    <source>
        <dbReference type="ARBA" id="ARBA00022729"/>
    </source>
</evidence>
<dbReference type="SMART" id="SM00159">
    <property type="entry name" value="PTX"/>
    <property type="match status" value="1"/>
</dbReference>
<evidence type="ECO:0000259" key="7">
    <source>
        <dbReference type="SMART" id="SM00159"/>
    </source>
</evidence>
<comment type="cofactor">
    <cofactor evidence="1">
        <name>Ca(2+)</name>
        <dbReference type="ChEBI" id="CHEBI:29108"/>
    </cofactor>
</comment>
<dbReference type="NCBIfam" id="TIGR04183">
    <property type="entry name" value="Por_Secre_tail"/>
    <property type="match status" value="1"/>
</dbReference>
<evidence type="ECO:0000313" key="8">
    <source>
        <dbReference type="EMBL" id="MBD3864332.1"/>
    </source>
</evidence>
<dbReference type="InterPro" id="IPR026444">
    <property type="entry name" value="Secre_tail"/>
</dbReference>
<evidence type="ECO:0000256" key="6">
    <source>
        <dbReference type="ARBA" id="ARBA00023180"/>
    </source>
</evidence>
<dbReference type="Gene3D" id="2.60.120.200">
    <property type="match status" value="1"/>
</dbReference>
<dbReference type="InterPro" id="IPR051360">
    <property type="entry name" value="Neuronal_Pentraxin_Related"/>
</dbReference>
<proteinExistence type="predicted"/>
<evidence type="ECO:0000256" key="4">
    <source>
        <dbReference type="ARBA" id="ARBA00022837"/>
    </source>
</evidence>
<dbReference type="InterPro" id="IPR058515">
    <property type="entry name" value="DUF8202"/>
</dbReference>
<dbReference type="Pfam" id="PF26628">
    <property type="entry name" value="DUF8202"/>
    <property type="match status" value="1"/>
</dbReference>
<dbReference type="SUPFAM" id="SSF49899">
    <property type="entry name" value="Concanavalin A-like lectins/glucanases"/>
    <property type="match status" value="1"/>
</dbReference>
<keyword evidence="2" id="KW-0479">Metal-binding</keyword>
<dbReference type="Pfam" id="PF00354">
    <property type="entry name" value="Pentaxin"/>
    <property type="match status" value="1"/>
</dbReference>
<dbReference type="Pfam" id="PF18962">
    <property type="entry name" value="Por_Secre_tail"/>
    <property type="match status" value="1"/>
</dbReference>
<evidence type="ECO:0000256" key="1">
    <source>
        <dbReference type="ARBA" id="ARBA00001913"/>
    </source>
</evidence>
<dbReference type="PANTHER" id="PTHR19277">
    <property type="entry name" value="PENTRAXIN"/>
    <property type="match status" value="1"/>
</dbReference>
<keyword evidence="6" id="KW-0325">Glycoprotein</keyword>
<dbReference type="RefSeq" id="WP_191101617.1">
    <property type="nucleotide sequence ID" value="NZ_JACXXH010000007.1"/>
</dbReference>
<gene>
    <name evidence="8" type="ORF">IEG06_12810</name>
</gene>
<dbReference type="PANTHER" id="PTHR19277:SF125">
    <property type="entry name" value="B6"/>
    <property type="match status" value="1"/>
</dbReference>
<feature type="domain" description="Pentraxin (PTX)" evidence="7">
    <location>
        <begin position="93"/>
        <end position="276"/>
    </location>
</feature>
<sequence length="988" mass="107832">MFQSPLKVVMLVALFLPIYLFSQTGPGGVGNSTTQVLWLKPDSFSVSDGTVIETWDDASGNANALSQPDPAFRPIVKTNVVNGYDVVRFETGNRRLRKTNFTDFPSTQITTFYINKTTDSGDGILSYNSAGRDNDYLLFNSGNLQYYRSNNTGLSIDANDGAWHMVDMSWINTGTGLKSYLDGLPKKTANHNNGTSITPGGSLSLAGEQDAVDANYAESQSHQGDFAEVIIFNQAINSAERIIIQNYLTAKYGLTLNSAVDFYTQDNVVNGNFDFNVAGIGQAGDGSNHTDSRGTGIVRINTPSALSNNEYLFWGEETKDQTYALVRETTTYTKQLNSKWRVSKVGDLGSVSVSFDISSIASAITCNTLQLVVDNDSNFGSPTTYNLSVSGNAATVAGVSFSDGDYFTIKYVDEIVWDGSTYYNGSGASNAPNNTDSCFKLIVKSGSTAFLTADAFVKEVEVQSGATLQVEDGILLEVENGIVNQGTIELIGDAQLIQNHTGTSLNSGSGELKIRQQGTYNLYNYNYWSAPVNRGGSWQVSFLETETGPVGFTSGYDANPLASPGEISSYWLHTFNNLIDNYYGWNQISTTTPLSPTTGYIMKGSGNVSPSPFPSVDQNYVFRGTANDGDYNVPAIGGNQILIGNPYPSAMDADQFINDNLSVIDGTLYFYEHFESNNSHILANYKGGYATYNLLTSIGSPAPPTNGGTTTKGAPTSNVAVAQGFFVKIDNSGTITFNNNQRVFAKESLGETTFFRSAQQALTDNRIKFWLKFKDNNDNESTIALGYDANASTAFDRGYDSEMFNDLPNDLYWVIPDQRLSIQGLNSFDVSDEIPLGIDISNLGNFTFQISETLNFPENQTIYLKDNQTNTLHDIKSNPVTLNLASGVDVSRFSIVYQSSETLSTEDFVSTQSFVYFDSSKNALVFKELENLNNIKNLNIFNLLGQNVKTINTLESQEVDLSNINSGVYIAKITKANGQLVNLKFIKR</sequence>
<evidence type="ECO:0000256" key="5">
    <source>
        <dbReference type="ARBA" id="ARBA00023157"/>
    </source>
</evidence>
<dbReference type="Proteomes" id="UP000627521">
    <property type="component" value="Unassembled WGS sequence"/>
</dbReference>
<comment type="caution">
    <text evidence="8">The sequence shown here is derived from an EMBL/GenBank/DDBJ whole genome shotgun (WGS) entry which is preliminary data.</text>
</comment>
<dbReference type="InterPro" id="IPR013320">
    <property type="entry name" value="ConA-like_dom_sf"/>
</dbReference>
<reference evidence="8 9" key="1">
    <citation type="submission" date="2020-09" db="EMBL/GenBank/DDBJ databases">
        <title>Bacillus nautilus sp. nov., Chryseoglobus crepusculi sp. nov, and Psychrobacter noctis sp. nov., isolated from deep-sea sponges from the equatorial Atlantic.</title>
        <authorList>
            <person name="Stennett H.L."/>
            <person name="Williams S.E."/>
        </authorList>
    </citation>
    <scope>NUCLEOTIDE SEQUENCE [LARGE SCALE GENOMIC DNA]</scope>
    <source>
        <strain evidence="8 9">28M-24</strain>
    </source>
</reference>
<evidence type="ECO:0000313" key="9">
    <source>
        <dbReference type="Proteomes" id="UP000627521"/>
    </source>
</evidence>
<keyword evidence="5" id="KW-1015">Disulfide bond</keyword>